<dbReference type="Proteomes" id="UP000578697">
    <property type="component" value="Unassembled WGS sequence"/>
</dbReference>
<dbReference type="AlphaFoldDB" id="A0A840SDU5"/>
<feature type="transmembrane region" description="Helical" evidence="6">
    <location>
        <begin position="763"/>
        <end position="782"/>
    </location>
</feature>
<evidence type="ECO:0000256" key="5">
    <source>
        <dbReference type="ARBA" id="ARBA00023136"/>
    </source>
</evidence>
<dbReference type="GO" id="GO:0005886">
    <property type="term" value="C:plasma membrane"/>
    <property type="evidence" value="ECO:0007669"/>
    <property type="project" value="UniProtKB-SubCell"/>
</dbReference>
<dbReference type="Gene3D" id="1.20.1640.10">
    <property type="entry name" value="Multidrug efflux transporter AcrB transmembrane domain"/>
    <property type="match status" value="2"/>
</dbReference>
<evidence type="ECO:0000256" key="1">
    <source>
        <dbReference type="ARBA" id="ARBA00004651"/>
    </source>
</evidence>
<dbReference type="PANTHER" id="PTHR33406">
    <property type="entry name" value="MEMBRANE PROTEIN MJ1562-RELATED"/>
    <property type="match status" value="1"/>
</dbReference>
<dbReference type="Pfam" id="PF03176">
    <property type="entry name" value="MMPL"/>
    <property type="match status" value="1"/>
</dbReference>
<dbReference type="EMBL" id="CP031517">
    <property type="protein sequence ID" value="QOS40519.1"/>
    <property type="molecule type" value="Genomic_DNA"/>
</dbReference>
<proteinExistence type="predicted"/>
<dbReference type="InterPro" id="IPR050545">
    <property type="entry name" value="Mycobact_MmpL"/>
</dbReference>
<evidence type="ECO:0000313" key="10">
    <source>
        <dbReference type="Proteomes" id="UP000578697"/>
    </source>
</evidence>
<evidence type="ECO:0000313" key="8">
    <source>
        <dbReference type="EMBL" id="MBB5217753.1"/>
    </source>
</evidence>
<evidence type="ECO:0000256" key="4">
    <source>
        <dbReference type="ARBA" id="ARBA00022989"/>
    </source>
</evidence>
<evidence type="ECO:0000259" key="7">
    <source>
        <dbReference type="Pfam" id="PF03176"/>
    </source>
</evidence>
<evidence type="ECO:0000256" key="6">
    <source>
        <dbReference type="SAM" id="Phobius"/>
    </source>
</evidence>
<feature type="transmembrane region" description="Helical" evidence="6">
    <location>
        <begin position="684"/>
        <end position="702"/>
    </location>
</feature>
<evidence type="ECO:0000256" key="2">
    <source>
        <dbReference type="ARBA" id="ARBA00022475"/>
    </source>
</evidence>
<dbReference type="KEGG" id="trc:DYE49_08620"/>
<keyword evidence="10" id="KW-1185">Reference proteome</keyword>
<keyword evidence="2" id="KW-1003">Cell membrane</keyword>
<dbReference type="SUPFAM" id="SSF82866">
    <property type="entry name" value="Multidrug efflux transporter AcrB transmembrane domain"/>
    <property type="match status" value="2"/>
</dbReference>
<feature type="domain" description="Membrane transport protein MMPL" evidence="7">
    <location>
        <begin position="249"/>
        <end position="346"/>
    </location>
</feature>
<comment type="subcellular location">
    <subcellularLocation>
        <location evidence="1">Cell membrane</location>
        <topology evidence="1">Multi-pass membrane protein</topology>
    </subcellularLocation>
</comment>
<dbReference type="Proteomes" id="UP000593591">
    <property type="component" value="Chromosome"/>
</dbReference>
<keyword evidence="3 6" id="KW-0812">Transmembrane</keyword>
<feature type="transmembrane region" description="Helical" evidence="6">
    <location>
        <begin position="443"/>
        <end position="462"/>
    </location>
</feature>
<reference evidence="9 11" key="1">
    <citation type="submission" date="2018-08" db="EMBL/GenBank/DDBJ databases">
        <title>The first complete genome of Treponema rectale (CHPAT), a commensal spirochete of the bovine rectum.</title>
        <authorList>
            <person name="Staton G.J."/>
            <person name="Clegg S.R."/>
            <person name="Carter S.D."/>
            <person name="Radford A.D."/>
            <person name="Darby A."/>
            <person name="Hall N."/>
            <person name="Birtles R.J."/>
            <person name="Evans N.J."/>
        </authorList>
    </citation>
    <scope>NUCLEOTIDE SEQUENCE [LARGE SCALE GENOMIC DNA]</scope>
    <source>
        <strain evidence="9 11">CHPA</strain>
    </source>
</reference>
<feature type="transmembrane region" description="Helical" evidence="6">
    <location>
        <begin position="328"/>
        <end position="349"/>
    </location>
</feature>
<evidence type="ECO:0000256" key="3">
    <source>
        <dbReference type="ARBA" id="ARBA00022692"/>
    </source>
</evidence>
<evidence type="ECO:0000313" key="11">
    <source>
        <dbReference type="Proteomes" id="UP000593591"/>
    </source>
</evidence>
<feature type="transmembrane region" description="Helical" evidence="6">
    <location>
        <begin position="653"/>
        <end position="672"/>
    </location>
</feature>
<keyword evidence="5 6" id="KW-0472">Membrane</keyword>
<sequence>MKTKLTLSNKFFTVSWILFHATLTLLFSVSLFFTNGLQFDADLYNMFPSNNLNKAAKIADKNITSTSGRSLFILSTHEDFAKAKEGAETVYEKLKDSPKFESVSLYSGTAEDMNSYQEFMSQWRYNLLTPELRELISTEEGAQEFSMEALSSLYSALSFGAAVDTENDPFCLDNTNLMNYMKYAQNAGPAMQPKDGVLANRWPLDENGNPTEETKWNVMLRLQLSDEGAALASKKNAVPLIYDVCLPLEKDGLKFVFSGTTFHSYKSSSDATNEVSIISTVSVILIIVMMLVVFRSPLPIFASVFSIAVSMFTAFFTTHFVFGGVHMMSLVFGTSLIGSSIDYTLHFFINWKGRKKMNSGRKIRAHLFNGLFLSLLSTEICYALLMGAPFYMLKQVAVFSFTGILSSFLTVTGLFSLLKIPPREKRVIPILNKINFTIPNKNLVSKIITAALLVFSLTVIFINRKDISVKNDLTSLYQPKGRLKDDAAKAFQILNYNPTSWFIVSGNTEEEVLQREEKIMTALKDKPYICTACFVPSIKSQKESYEAAKNLVALKDFRSEYLDFDDEIENNFVKDFESRDKKYLTPKNEFPEAIQSVLDIIWIGRYENKYYSLVLPAIVHPEEEAEYNEIADQDSNIYFENRIKDISYGLDRLSFMIMEMFLIAYVVIFIVLKIFYSWKDTLKIASVPALSVLMITAIFSLAGLKIEFFCITGMILVFGLGLDYIIYKMENKESKAETFAIALSFFTTAFSFGAIMLSSFMPVHVLGISIFVGLVTSFILTIF</sequence>
<feature type="transmembrane region" description="Helical" evidence="6">
    <location>
        <begin position="739"/>
        <end position="757"/>
    </location>
</feature>
<dbReference type="PANTHER" id="PTHR33406:SF13">
    <property type="entry name" value="MEMBRANE PROTEIN YDFJ"/>
    <property type="match status" value="1"/>
</dbReference>
<accession>A0A840SDU5</accession>
<reference evidence="8 10" key="2">
    <citation type="submission" date="2020-08" db="EMBL/GenBank/DDBJ databases">
        <title>Genomic Encyclopedia of Type Strains, Phase IV (KMG-IV): sequencing the most valuable type-strain genomes for metagenomic binning, comparative biology and taxonomic classification.</title>
        <authorList>
            <person name="Goeker M."/>
        </authorList>
    </citation>
    <scope>NUCLEOTIDE SEQUENCE [LARGE SCALE GENOMIC DNA]</scope>
    <source>
        <strain evidence="8 10">DSM 103679</strain>
    </source>
</reference>
<feature type="transmembrane region" description="Helical" evidence="6">
    <location>
        <begin position="275"/>
        <end position="294"/>
    </location>
</feature>
<dbReference type="EMBL" id="JACHFR010000001">
    <property type="protein sequence ID" value="MBB5217753.1"/>
    <property type="molecule type" value="Genomic_DNA"/>
</dbReference>
<feature type="transmembrane region" description="Helical" evidence="6">
    <location>
        <begin position="708"/>
        <end position="727"/>
    </location>
</feature>
<keyword evidence="4 6" id="KW-1133">Transmembrane helix</keyword>
<protein>
    <submittedName>
        <fullName evidence="8">Putative exporter</fullName>
    </submittedName>
</protein>
<organism evidence="8 10">
    <name type="scientific">Treponema rectale</name>
    <dbReference type="NCBI Taxonomy" id="744512"/>
    <lineage>
        <taxon>Bacteria</taxon>
        <taxon>Pseudomonadati</taxon>
        <taxon>Spirochaetota</taxon>
        <taxon>Spirochaetia</taxon>
        <taxon>Spirochaetales</taxon>
        <taxon>Treponemataceae</taxon>
        <taxon>Treponema</taxon>
    </lineage>
</organism>
<dbReference type="RefSeq" id="WP_184651201.1">
    <property type="nucleotide sequence ID" value="NZ_JACHFR010000001.1"/>
</dbReference>
<feature type="transmembrane region" description="Helical" evidence="6">
    <location>
        <begin position="301"/>
        <end position="322"/>
    </location>
</feature>
<feature type="transmembrane region" description="Helical" evidence="6">
    <location>
        <begin position="370"/>
        <end position="391"/>
    </location>
</feature>
<dbReference type="InterPro" id="IPR004869">
    <property type="entry name" value="MMPL_dom"/>
</dbReference>
<gene>
    <name evidence="9" type="ORF">DYE49_08620</name>
    <name evidence="8" type="ORF">HNP77_000097</name>
</gene>
<feature type="transmembrane region" description="Helical" evidence="6">
    <location>
        <begin position="12"/>
        <end position="33"/>
    </location>
</feature>
<name>A0A840SDU5_9SPIR</name>
<feature type="transmembrane region" description="Helical" evidence="6">
    <location>
        <begin position="397"/>
        <end position="418"/>
    </location>
</feature>
<evidence type="ECO:0000313" key="9">
    <source>
        <dbReference type="EMBL" id="QOS40519.1"/>
    </source>
</evidence>